<comment type="function">
    <text evidence="8">Essential component of the vacuolar proton pump (V-ATPase), a multimeric enzyme that catalyzes the translocation of protons across the membranes. Required for assembly and activity of the V-ATPase.</text>
</comment>
<evidence type="ECO:0000256" key="7">
    <source>
        <dbReference type="ARBA" id="ARBA00023136"/>
    </source>
</evidence>
<evidence type="ECO:0000313" key="10">
    <source>
        <dbReference type="Proteomes" id="UP001529510"/>
    </source>
</evidence>
<evidence type="ECO:0000313" key="9">
    <source>
        <dbReference type="EMBL" id="KAL0197999.1"/>
    </source>
</evidence>
<evidence type="ECO:0000256" key="6">
    <source>
        <dbReference type="ARBA" id="ARBA00023065"/>
    </source>
</evidence>
<keyword evidence="8" id="KW-0375">Hydrogen ion transport</keyword>
<keyword evidence="3 8" id="KW-0813">Transport</keyword>
<name>A0ABD0RHI5_CIRMR</name>
<keyword evidence="7" id="KW-0472">Membrane</keyword>
<dbReference type="EMBL" id="JAMKFB020000003">
    <property type="protein sequence ID" value="KAL0197999.1"/>
    <property type="molecule type" value="Genomic_DNA"/>
</dbReference>
<keyword evidence="10" id="KW-1185">Reference proteome</keyword>
<reference evidence="9 10" key="1">
    <citation type="submission" date="2024-05" db="EMBL/GenBank/DDBJ databases">
        <title>Genome sequencing and assembly of Indian major carp, Cirrhinus mrigala (Hamilton, 1822).</title>
        <authorList>
            <person name="Mohindra V."/>
            <person name="Chowdhury L.M."/>
            <person name="Lal K."/>
            <person name="Jena J.K."/>
        </authorList>
    </citation>
    <scope>NUCLEOTIDE SEQUENCE [LARGE SCALE GENOMIC DNA]</scope>
    <source>
        <strain evidence="9">CM1030</strain>
        <tissue evidence="9">Blood</tissue>
    </source>
</reference>
<evidence type="ECO:0000256" key="5">
    <source>
        <dbReference type="ARBA" id="ARBA00022989"/>
    </source>
</evidence>
<gene>
    <name evidence="9" type="ORF">M9458_006539</name>
</gene>
<dbReference type="PANTHER" id="PTHR11629:SF91">
    <property type="entry name" value="V-TYPE PROTON ATPASE SUBUNIT A"/>
    <property type="match status" value="1"/>
</dbReference>
<dbReference type="GO" id="GO:1902600">
    <property type="term" value="P:proton transmembrane transport"/>
    <property type="evidence" value="ECO:0007669"/>
    <property type="project" value="UniProtKB-KW"/>
</dbReference>
<comment type="caution">
    <text evidence="9">The sequence shown here is derived from an EMBL/GenBank/DDBJ whole genome shotgun (WGS) entry which is preliminary data.</text>
</comment>
<evidence type="ECO:0000256" key="8">
    <source>
        <dbReference type="RuleBase" id="RU361189"/>
    </source>
</evidence>
<evidence type="ECO:0000256" key="1">
    <source>
        <dbReference type="ARBA" id="ARBA00004141"/>
    </source>
</evidence>
<dbReference type="PANTHER" id="PTHR11629">
    <property type="entry name" value="VACUOLAR PROTON ATPASES"/>
    <property type="match status" value="1"/>
</dbReference>
<dbReference type="GO" id="GO:0016020">
    <property type="term" value="C:membrane"/>
    <property type="evidence" value="ECO:0007669"/>
    <property type="project" value="UniProtKB-SubCell"/>
</dbReference>
<keyword evidence="6 8" id="KW-0406">Ion transport</keyword>
<evidence type="ECO:0000256" key="2">
    <source>
        <dbReference type="ARBA" id="ARBA00009904"/>
    </source>
</evidence>
<dbReference type="InterPro" id="IPR002490">
    <property type="entry name" value="V-ATPase_116kDa_su"/>
</dbReference>
<dbReference type="Proteomes" id="UP001529510">
    <property type="component" value="Unassembled WGS sequence"/>
</dbReference>
<comment type="subcellular location">
    <subcellularLocation>
        <location evidence="1">Membrane</location>
        <topology evidence="1">Multi-pass membrane protein</topology>
    </subcellularLocation>
</comment>
<feature type="non-terminal residue" evidence="9">
    <location>
        <position position="62"/>
    </location>
</feature>
<sequence>QRVLQAAAKTVRVWFIKVRKMKAIYHTLNLCNIDVTQKCLIAEIWCPVSDLDSIQFALRRGT</sequence>
<evidence type="ECO:0000256" key="3">
    <source>
        <dbReference type="ARBA" id="ARBA00022448"/>
    </source>
</evidence>
<dbReference type="AlphaFoldDB" id="A0ABD0RHI5"/>
<comment type="similarity">
    <text evidence="2 8">Belongs to the V-ATPase 116 kDa subunit family.</text>
</comment>
<protein>
    <recommendedName>
        <fullName evidence="8">V-type proton ATPase subunit a</fullName>
    </recommendedName>
</protein>
<organism evidence="9 10">
    <name type="scientific">Cirrhinus mrigala</name>
    <name type="common">Mrigala</name>
    <dbReference type="NCBI Taxonomy" id="683832"/>
    <lineage>
        <taxon>Eukaryota</taxon>
        <taxon>Metazoa</taxon>
        <taxon>Chordata</taxon>
        <taxon>Craniata</taxon>
        <taxon>Vertebrata</taxon>
        <taxon>Euteleostomi</taxon>
        <taxon>Actinopterygii</taxon>
        <taxon>Neopterygii</taxon>
        <taxon>Teleostei</taxon>
        <taxon>Ostariophysi</taxon>
        <taxon>Cypriniformes</taxon>
        <taxon>Cyprinidae</taxon>
        <taxon>Labeoninae</taxon>
        <taxon>Labeonini</taxon>
        <taxon>Cirrhinus</taxon>
    </lineage>
</organism>
<evidence type="ECO:0000256" key="4">
    <source>
        <dbReference type="ARBA" id="ARBA00022692"/>
    </source>
</evidence>
<accession>A0ABD0RHI5</accession>
<feature type="non-terminal residue" evidence="9">
    <location>
        <position position="1"/>
    </location>
</feature>
<proteinExistence type="inferred from homology"/>
<dbReference type="Pfam" id="PF01496">
    <property type="entry name" value="V_ATPase_I"/>
    <property type="match status" value="1"/>
</dbReference>
<keyword evidence="4" id="KW-0812">Transmembrane</keyword>
<keyword evidence="5" id="KW-1133">Transmembrane helix</keyword>